<organism evidence="2 3">
    <name type="scientific">Coffea canephora</name>
    <name type="common">Robusta coffee</name>
    <dbReference type="NCBI Taxonomy" id="49390"/>
    <lineage>
        <taxon>Eukaryota</taxon>
        <taxon>Viridiplantae</taxon>
        <taxon>Streptophyta</taxon>
        <taxon>Embryophyta</taxon>
        <taxon>Tracheophyta</taxon>
        <taxon>Spermatophyta</taxon>
        <taxon>Magnoliopsida</taxon>
        <taxon>eudicotyledons</taxon>
        <taxon>Gunneridae</taxon>
        <taxon>Pentapetalae</taxon>
        <taxon>asterids</taxon>
        <taxon>lamiids</taxon>
        <taxon>Gentianales</taxon>
        <taxon>Rubiaceae</taxon>
        <taxon>Ixoroideae</taxon>
        <taxon>Gardenieae complex</taxon>
        <taxon>Bertiereae - Coffeeae clade</taxon>
        <taxon>Coffeeae</taxon>
        <taxon>Coffea</taxon>
    </lineage>
</organism>
<keyword evidence="3" id="KW-1185">Reference proteome</keyword>
<dbReference type="Proteomes" id="UP000295252">
    <property type="component" value="Unassembled WGS sequence"/>
</dbReference>
<sequence length="120" mass="13800">MGRDFSQTSTFKINDVVVLNNQQQIIVDQLTGGSSQLDTISIVGKPGIGKTTLVNKVYRDPEVVYYFHIRVMCNVSQVYTKRDLLLEALWHIIELIDNILTMTNEDLGLVIYRAYIRFLF</sequence>
<evidence type="ECO:0000313" key="2">
    <source>
        <dbReference type="EMBL" id="CDP20820.1"/>
    </source>
</evidence>
<dbReference type="PhylomeDB" id="A0A068VJ26"/>
<dbReference type="PANTHER" id="PTHR19338:SF73">
    <property type="entry name" value="DISEASE RESISTANCE PROTEIN RGA2-LIKE"/>
    <property type="match status" value="1"/>
</dbReference>
<dbReference type="InterPro" id="IPR002182">
    <property type="entry name" value="NB-ARC"/>
</dbReference>
<dbReference type="InParanoid" id="A0A068VJ26"/>
<evidence type="ECO:0000259" key="1">
    <source>
        <dbReference type="Pfam" id="PF00931"/>
    </source>
</evidence>
<feature type="domain" description="NB-ARC" evidence="1">
    <location>
        <begin position="26"/>
        <end position="105"/>
    </location>
</feature>
<dbReference type="Gramene" id="CDP20820">
    <property type="protein sequence ID" value="CDP20820"/>
    <property type="gene ID" value="GSCOC_T00007642001"/>
</dbReference>
<dbReference type="GO" id="GO:0043531">
    <property type="term" value="F:ADP binding"/>
    <property type="evidence" value="ECO:0007669"/>
    <property type="project" value="InterPro"/>
</dbReference>
<gene>
    <name evidence="2" type="ORF">GSCOC_T00007642001</name>
</gene>
<dbReference type="EMBL" id="HG740905">
    <property type="protein sequence ID" value="CDP20820.1"/>
    <property type="molecule type" value="Genomic_DNA"/>
</dbReference>
<dbReference type="InterPro" id="IPR027417">
    <property type="entry name" value="P-loop_NTPase"/>
</dbReference>
<dbReference type="AlphaFoldDB" id="A0A068VJ26"/>
<evidence type="ECO:0000313" key="3">
    <source>
        <dbReference type="Proteomes" id="UP000295252"/>
    </source>
</evidence>
<name>A0A068VJ26_COFCA</name>
<dbReference type="SUPFAM" id="SSF52540">
    <property type="entry name" value="P-loop containing nucleoside triphosphate hydrolases"/>
    <property type="match status" value="1"/>
</dbReference>
<dbReference type="PANTHER" id="PTHR19338">
    <property type="entry name" value="TRANSLOCASE OF INNER MITOCHONDRIAL MEMBRANE 13 HOMOLOG"/>
    <property type="match status" value="1"/>
</dbReference>
<reference evidence="3" key="1">
    <citation type="journal article" date="2014" name="Science">
        <title>The coffee genome provides insight into the convergent evolution of caffeine biosynthesis.</title>
        <authorList>
            <person name="Denoeud F."/>
            <person name="Carretero-Paulet L."/>
            <person name="Dereeper A."/>
            <person name="Droc G."/>
            <person name="Guyot R."/>
            <person name="Pietrella M."/>
            <person name="Zheng C."/>
            <person name="Alberti A."/>
            <person name="Anthony F."/>
            <person name="Aprea G."/>
            <person name="Aury J.M."/>
            <person name="Bento P."/>
            <person name="Bernard M."/>
            <person name="Bocs S."/>
            <person name="Campa C."/>
            <person name="Cenci A."/>
            <person name="Combes M.C."/>
            <person name="Crouzillat D."/>
            <person name="Da Silva C."/>
            <person name="Daddiego L."/>
            <person name="De Bellis F."/>
            <person name="Dussert S."/>
            <person name="Garsmeur O."/>
            <person name="Gayraud T."/>
            <person name="Guignon V."/>
            <person name="Jahn K."/>
            <person name="Jamilloux V."/>
            <person name="Joet T."/>
            <person name="Labadie K."/>
            <person name="Lan T."/>
            <person name="Leclercq J."/>
            <person name="Lepelley M."/>
            <person name="Leroy T."/>
            <person name="Li L.T."/>
            <person name="Librado P."/>
            <person name="Lopez L."/>
            <person name="Munoz A."/>
            <person name="Noel B."/>
            <person name="Pallavicini A."/>
            <person name="Perrotta G."/>
            <person name="Poncet V."/>
            <person name="Pot D."/>
            <person name="Priyono X."/>
            <person name="Rigoreau M."/>
            <person name="Rouard M."/>
            <person name="Rozas J."/>
            <person name="Tranchant-Dubreuil C."/>
            <person name="VanBuren R."/>
            <person name="Zhang Q."/>
            <person name="Andrade A.C."/>
            <person name="Argout X."/>
            <person name="Bertrand B."/>
            <person name="de Kochko A."/>
            <person name="Graziosi G."/>
            <person name="Henry R.J."/>
            <person name="Jayarama X."/>
            <person name="Ming R."/>
            <person name="Nagai C."/>
            <person name="Rounsley S."/>
            <person name="Sankoff D."/>
            <person name="Giuliano G."/>
            <person name="Albert V.A."/>
            <person name="Wincker P."/>
            <person name="Lashermes P."/>
        </authorList>
    </citation>
    <scope>NUCLEOTIDE SEQUENCE [LARGE SCALE GENOMIC DNA]</scope>
    <source>
        <strain evidence="3">cv. DH200-94</strain>
    </source>
</reference>
<accession>A0A068VJ26</accession>
<dbReference type="OrthoDB" id="1900634at2759"/>
<protein>
    <submittedName>
        <fullName evidence="2">DH200=94 genomic scaffold, scaffold_1821</fullName>
    </submittedName>
</protein>
<dbReference type="Pfam" id="PF00931">
    <property type="entry name" value="NB-ARC"/>
    <property type="match status" value="1"/>
</dbReference>
<proteinExistence type="predicted"/>
<dbReference type="Gene3D" id="3.40.50.300">
    <property type="entry name" value="P-loop containing nucleotide triphosphate hydrolases"/>
    <property type="match status" value="1"/>
</dbReference>